<keyword evidence="3" id="KW-1185">Reference proteome</keyword>
<dbReference type="RefSeq" id="WP_212679128.1">
    <property type="nucleotide sequence ID" value="NZ_JAGSPK010000003.1"/>
</dbReference>
<feature type="domain" description="Aerobactin siderophore biosynthesis IucA/IucC-like C-terminal" evidence="1">
    <location>
        <begin position="7"/>
        <end position="92"/>
    </location>
</feature>
<proteinExistence type="predicted"/>
<comment type="caution">
    <text evidence="2">The sequence shown here is derived from an EMBL/GenBank/DDBJ whole genome shotgun (WGS) entry which is preliminary data.</text>
</comment>
<reference evidence="2 3" key="1">
    <citation type="submission" date="2021-04" db="EMBL/GenBank/DDBJ databases">
        <title>novel species isolated from subtropical streams in China.</title>
        <authorList>
            <person name="Lu H."/>
        </authorList>
    </citation>
    <scope>NUCLEOTIDE SEQUENCE [LARGE SCALE GENOMIC DNA]</scope>
    <source>
        <strain evidence="2 3">FT147W</strain>
    </source>
</reference>
<accession>A0ABS5H397</accession>
<gene>
    <name evidence="2" type="ORF">KDM87_11170</name>
</gene>
<protein>
    <submittedName>
        <fullName evidence="2">Ferric iron reductase</fullName>
    </submittedName>
</protein>
<dbReference type="Gene3D" id="1.10.340.60">
    <property type="entry name" value="AcsD, palm domain, helix bundle"/>
    <property type="match status" value="1"/>
</dbReference>
<dbReference type="InterPro" id="IPR022770">
    <property type="entry name" value="IucA/IucC-like_C"/>
</dbReference>
<dbReference type="Pfam" id="PF06276">
    <property type="entry name" value="FhuF"/>
    <property type="match status" value="1"/>
</dbReference>
<sequence>MLKEICCSDEAGWTRIAYCMLVNNICEVIAILANGNHALYLDLWACLRNTLQSYLAQFPDAKATRRIQGLLSGEPLPVKGNLLTRFLKQADRKAAYLPLYHPLGVVNGTNTQF</sequence>
<dbReference type="Proteomes" id="UP000682982">
    <property type="component" value="Unassembled WGS sequence"/>
</dbReference>
<dbReference type="EMBL" id="JAGSPK010000003">
    <property type="protein sequence ID" value="MBR7793160.1"/>
    <property type="molecule type" value="Genomic_DNA"/>
</dbReference>
<evidence type="ECO:0000313" key="3">
    <source>
        <dbReference type="Proteomes" id="UP000682982"/>
    </source>
</evidence>
<organism evidence="2 3">
    <name type="scientific">Undibacterium rivi</name>
    <dbReference type="NCBI Taxonomy" id="2828729"/>
    <lineage>
        <taxon>Bacteria</taxon>
        <taxon>Pseudomonadati</taxon>
        <taxon>Pseudomonadota</taxon>
        <taxon>Betaproteobacteria</taxon>
        <taxon>Burkholderiales</taxon>
        <taxon>Oxalobacteraceae</taxon>
        <taxon>Undibacterium</taxon>
    </lineage>
</organism>
<name>A0ABS5H397_9BURK</name>
<evidence type="ECO:0000313" key="2">
    <source>
        <dbReference type="EMBL" id="MBR7793160.1"/>
    </source>
</evidence>
<evidence type="ECO:0000259" key="1">
    <source>
        <dbReference type="Pfam" id="PF06276"/>
    </source>
</evidence>
<dbReference type="InterPro" id="IPR043045">
    <property type="entry name" value="PvsD/AcsD-like_palm_helix"/>
</dbReference>